<comment type="caution">
    <text evidence="23">The sequence shown here is derived from an EMBL/GenBank/DDBJ whole genome shotgun (WGS) entry which is preliminary data.</text>
</comment>
<keyword evidence="11" id="KW-0521">NADP</keyword>
<dbReference type="PANTHER" id="PTHR12592">
    <property type="entry name" value="ATP-DEPENDENT (S)-NAD(P)H-HYDRATE DEHYDRATASE FAMILY MEMBER"/>
    <property type="match status" value="1"/>
</dbReference>
<keyword evidence="12" id="KW-0630">Potassium</keyword>
<comment type="function">
    <text evidence="17">Bifunctional enzyme that catalyzes the epimerization of the S- and R-forms of NAD(P)HX and the dehydration of the S-form of NAD(P)HX at the expense of ADP, which is converted to AMP. This allows the repair of both epimers of NAD(P)HX, a damaged form of NAD(P)H that is a result of enzymatic or heat-dependent hydration.</text>
</comment>
<comment type="cofactor">
    <cofactor evidence="3">
        <name>K(+)</name>
        <dbReference type="ChEBI" id="CHEBI:29103"/>
    </cofactor>
</comment>
<evidence type="ECO:0000259" key="21">
    <source>
        <dbReference type="PROSITE" id="PS51383"/>
    </source>
</evidence>
<evidence type="ECO:0000256" key="9">
    <source>
        <dbReference type="ARBA" id="ARBA00022741"/>
    </source>
</evidence>
<dbReference type="Gene3D" id="3.40.50.10260">
    <property type="entry name" value="YjeF N-terminal domain"/>
    <property type="match status" value="1"/>
</dbReference>
<keyword evidence="8" id="KW-0479">Metal-binding</keyword>
<dbReference type="NCBIfam" id="TIGR00197">
    <property type="entry name" value="yjeF_nterm"/>
    <property type="match status" value="1"/>
</dbReference>
<keyword evidence="16" id="KW-0511">Multifunctional enzyme</keyword>
<comment type="catalytic activity">
    <reaction evidence="1">
        <text>(6R)-NADHX = (6S)-NADHX</text>
        <dbReference type="Rhea" id="RHEA:32215"/>
        <dbReference type="ChEBI" id="CHEBI:64074"/>
        <dbReference type="ChEBI" id="CHEBI:64075"/>
        <dbReference type="EC" id="5.1.99.6"/>
    </reaction>
</comment>
<evidence type="ECO:0000256" key="6">
    <source>
        <dbReference type="ARBA" id="ARBA00012228"/>
    </source>
</evidence>
<keyword evidence="10" id="KW-0067">ATP-binding</keyword>
<evidence type="ECO:0000256" key="2">
    <source>
        <dbReference type="ARBA" id="ARBA00000909"/>
    </source>
</evidence>
<evidence type="ECO:0000256" key="19">
    <source>
        <dbReference type="ARBA" id="ARBA00048238"/>
    </source>
</evidence>
<evidence type="ECO:0000256" key="13">
    <source>
        <dbReference type="ARBA" id="ARBA00023027"/>
    </source>
</evidence>
<evidence type="ECO:0000256" key="15">
    <source>
        <dbReference type="ARBA" id="ARBA00023239"/>
    </source>
</evidence>
<evidence type="ECO:0000256" key="7">
    <source>
        <dbReference type="ARBA" id="ARBA00013129"/>
    </source>
</evidence>
<dbReference type="EC" id="5.1.99.6" evidence="6"/>
<dbReference type="InterPro" id="IPR000631">
    <property type="entry name" value="CARKD"/>
</dbReference>
<evidence type="ECO:0000256" key="11">
    <source>
        <dbReference type="ARBA" id="ARBA00022857"/>
    </source>
</evidence>
<dbReference type="InterPro" id="IPR029056">
    <property type="entry name" value="Ribokinase-like"/>
</dbReference>
<dbReference type="AlphaFoldDB" id="A0A0F9IYZ5"/>
<dbReference type="GO" id="GO:0052856">
    <property type="term" value="F:NAD(P)HX epimerase activity"/>
    <property type="evidence" value="ECO:0007669"/>
    <property type="project" value="UniProtKB-EC"/>
</dbReference>
<evidence type="ECO:0000256" key="14">
    <source>
        <dbReference type="ARBA" id="ARBA00023235"/>
    </source>
</evidence>
<dbReference type="GO" id="GO:0052855">
    <property type="term" value="F:ADP-dependent NAD(P)H-hydrate dehydratase activity"/>
    <property type="evidence" value="ECO:0007669"/>
    <property type="project" value="UniProtKB-EC"/>
</dbReference>
<gene>
    <name evidence="23" type="ORF">LCGC14_1595770</name>
</gene>
<dbReference type="Pfam" id="PF03853">
    <property type="entry name" value="YjeF_N"/>
    <property type="match status" value="1"/>
</dbReference>
<evidence type="ECO:0000256" key="8">
    <source>
        <dbReference type="ARBA" id="ARBA00022723"/>
    </source>
</evidence>
<dbReference type="NCBIfam" id="TIGR00196">
    <property type="entry name" value="yjeF_cterm"/>
    <property type="match status" value="1"/>
</dbReference>
<feature type="domain" description="YjeF N-terminal" evidence="22">
    <location>
        <begin position="9"/>
        <end position="212"/>
    </location>
</feature>
<dbReference type="CDD" id="cd01171">
    <property type="entry name" value="YXKO-related"/>
    <property type="match status" value="1"/>
</dbReference>
<dbReference type="InterPro" id="IPR017953">
    <property type="entry name" value="Carbohydrate_kinase_pred_CS"/>
</dbReference>
<protein>
    <recommendedName>
        <fullName evidence="18">Nicotinamide nucleotide repair protein</fullName>
        <ecNumber evidence="7">4.2.1.136</ecNumber>
        <ecNumber evidence="6">5.1.99.6</ecNumber>
    </recommendedName>
</protein>
<dbReference type="HAMAP" id="MF_01965">
    <property type="entry name" value="NADHX_dehydratase"/>
    <property type="match status" value="1"/>
</dbReference>
<evidence type="ECO:0000256" key="5">
    <source>
        <dbReference type="ARBA" id="ARBA00009524"/>
    </source>
</evidence>
<keyword evidence="14" id="KW-0413">Isomerase</keyword>
<name>A0A0F9IYZ5_9ZZZZ</name>
<evidence type="ECO:0000259" key="22">
    <source>
        <dbReference type="PROSITE" id="PS51385"/>
    </source>
</evidence>
<dbReference type="Gene3D" id="3.40.1190.20">
    <property type="match status" value="1"/>
</dbReference>
<dbReference type="PIRSF" id="PIRSF017184">
    <property type="entry name" value="Nnr"/>
    <property type="match status" value="1"/>
</dbReference>
<dbReference type="SUPFAM" id="SSF64153">
    <property type="entry name" value="YjeF N-terminal domain-like"/>
    <property type="match status" value="1"/>
</dbReference>
<proteinExistence type="inferred from homology"/>
<evidence type="ECO:0000313" key="23">
    <source>
        <dbReference type="EMBL" id="KKM25359.1"/>
    </source>
</evidence>
<dbReference type="PROSITE" id="PS51385">
    <property type="entry name" value="YJEF_N"/>
    <property type="match status" value="1"/>
</dbReference>
<dbReference type="InterPro" id="IPR036652">
    <property type="entry name" value="YjeF_N_dom_sf"/>
</dbReference>
<feature type="domain" description="YjeF C-terminal" evidence="21">
    <location>
        <begin position="220"/>
        <end position="508"/>
    </location>
</feature>
<keyword evidence="13" id="KW-0520">NAD</keyword>
<comment type="catalytic activity">
    <reaction evidence="19">
        <text>(6S)-NADHX + ADP = AMP + phosphate + NADH + H(+)</text>
        <dbReference type="Rhea" id="RHEA:32223"/>
        <dbReference type="ChEBI" id="CHEBI:15378"/>
        <dbReference type="ChEBI" id="CHEBI:43474"/>
        <dbReference type="ChEBI" id="CHEBI:57945"/>
        <dbReference type="ChEBI" id="CHEBI:64074"/>
        <dbReference type="ChEBI" id="CHEBI:456215"/>
        <dbReference type="ChEBI" id="CHEBI:456216"/>
        <dbReference type="EC" id="4.2.1.136"/>
    </reaction>
</comment>
<evidence type="ECO:0000256" key="1">
    <source>
        <dbReference type="ARBA" id="ARBA00000013"/>
    </source>
</evidence>
<keyword evidence="15" id="KW-0456">Lyase</keyword>
<dbReference type="GO" id="GO:0110051">
    <property type="term" value="P:metabolite repair"/>
    <property type="evidence" value="ECO:0007669"/>
    <property type="project" value="TreeGrafter"/>
</dbReference>
<dbReference type="InterPro" id="IPR004443">
    <property type="entry name" value="YjeF_N_dom"/>
</dbReference>
<dbReference type="EC" id="4.2.1.136" evidence="7"/>
<dbReference type="PROSITE" id="PS01050">
    <property type="entry name" value="YJEF_C_2"/>
    <property type="match status" value="1"/>
</dbReference>
<dbReference type="GO" id="GO:0005524">
    <property type="term" value="F:ATP binding"/>
    <property type="evidence" value="ECO:0007669"/>
    <property type="project" value="UniProtKB-KW"/>
</dbReference>
<dbReference type="PANTHER" id="PTHR12592:SF0">
    <property type="entry name" value="ATP-DEPENDENT (S)-NAD(P)H-HYDRATE DEHYDRATASE"/>
    <property type="match status" value="1"/>
</dbReference>
<comment type="similarity">
    <text evidence="4">In the N-terminal section; belongs to the NnrE/AIBP family.</text>
</comment>
<accession>A0A0F9IYZ5</accession>
<comment type="catalytic activity">
    <reaction evidence="2">
        <text>(6R)-NADPHX = (6S)-NADPHX</text>
        <dbReference type="Rhea" id="RHEA:32227"/>
        <dbReference type="ChEBI" id="CHEBI:64076"/>
        <dbReference type="ChEBI" id="CHEBI:64077"/>
        <dbReference type="EC" id="5.1.99.6"/>
    </reaction>
</comment>
<evidence type="ECO:0000256" key="16">
    <source>
        <dbReference type="ARBA" id="ARBA00023268"/>
    </source>
</evidence>
<dbReference type="InterPro" id="IPR030677">
    <property type="entry name" value="Nnr"/>
</dbReference>
<dbReference type="HAMAP" id="MF_01966">
    <property type="entry name" value="NADHX_epimerase"/>
    <property type="match status" value="1"/>
</dbReference>
<evidence type="ECO:0000256" key="4">
    <source>
        <dbReference type="ARBA" id="ARBA00006001"/>
    </source>
</evidence>
<evidence type="ECO:0000256" key="17">
    <source>
        <dbReference type="ARBA" id="ARBA00025153"/>
    </source>
</evidence>
<evidence type="ECO:0000256" key="18">
    <source>
        <dbReference type="ARBA" id="ARBA00032624"/>
    </source>
</evidence>
<evidence type="ECO:0000256" key="3">
    <source>
        <dbReference type="ARBA" id="ARBA00001958"/>
    </source>
</evidence>
<evidence type="ECO:0000256" key="12">
    <source>
        <dbReference type="ARBA" id="ARBA00022958"/>
    </source>
</evidence>
<dbReference type="SUPFAM" id="SSF53613">
    <property type="entry name" value="Ribokinase-like"/>
    <property type="match status" value="1"/>
</dbReference>
<organism evidence="23">
    <name type="scientific">marine sediment metagenome</name>
    <dbReference type="NCBI Taxonomy" id="412755"/>
    <lineage>
        <taxon>unclassified sequences</taxon>
        <taxon>metagenomes</taxon>
        <taxon>ecological metagenomes</taxon>
    </lineage>
</organism>
<dbReference type="FunFam" id="3.40.50.10260:FF:000003">
    <property type="entry name" value="Multifunctional fusion protein"/>
    <property type="match status" value="1"/>
</dbReference>
<keyword evidence="9" id="KW-0547">Nucleotide-binding</keyword>
<evidence type="ECO:0000256" key="20">
    <source>
        <dbReference type="ARBA" id="ARBA00049209"/>
    </source>
</evidence>
<dbReference type="EMBL" id="LAZR01012734">
    <property type="protein sequence ID" value="KKM25359.1"/>
    <property type="molecule type" value="Genomic_DNA"/>
</dbReference>
<reference evidence="23" key="1">
    <citation type="journal article" date="2015" name="Nature">
        <title>Complex archaea that bridge the gap between prokaryotes and eukaryotes.</title>
        <authorList>
            <person name="Spang A."/>
            <person name="Saw J.H."/>
            <person name="Jorgensen S.L."/>
            <person name="Zaremba-Niedzwiedzka K."/>
            <person name="Martijn J."/>
            <person name="Lind A.E."/>
            <person name="van Eijk R."/>
            <person name="Schleper C."/>
            <person name="Guy L."/>
            <person name="Ettema T.J."/>
        </authorList>
    </citation>
    <scope>NUCLEOTIDE SEQUENCE</scope>
</reference>
<evidence type="ECO:0000256" key="10">
    <source>
        <dbReference type="ARBA" id="ARBA00022840"/>
    </source>
</evidence>
<comment type="catalytic activity">
    <reaction evidence="20">
        <text>(6S)-NADPHX + ADP = AMP + phosphate + NADPH + H(+)</text>
        <dbReference type="Rhea" id="RHEA:32235"/>
        <dbReference type="ChEBI" id="CHEBI:15378"/>
        <dbReference type="ChEBI" id="CHEBI:43474"/>
        <dbReference type="ChEBI" id="CHEBI:57783"/>
        <dbReference type="ChEBI" id="CHEBI:64076"/>
        <dbReference type="ChEBI" id="CHEBI:456215"/>
        <dbReference type="ChEBI" id="CHEBI:456216"/>
        <dbReference type="EC" id="4.2.1.136"/>
    </reaction>
</comment>
<dbReference type="Pfam" id="PF01256">
    <property type="entry name" value="Carb_kinase"/>
    <property type="match status" value="1"/>
</dbReference>
<comment type="similarity">
    <text evidence="5">In the C-terminal section; belongs to the NnrD/CARKD family.</text>
</comment>
<sequence length="512" mass="52770">MRAATARQMQEIDRAAIKGMGIPGPALMERAGVATARAIMAEFSQRKALVLCGPGNNGGDGLVIARELHNAGYTVKALVLGSKSRLSPDCALQYSIAKKLGLTITFNSGINKKDTHGAVLVDAIFGTGLNKKVSGSAVTMIKNINASRSPVISVDIASGIRADTGQVLGNAVKAEMTVTFGLPKRGHFLEPGSDHTGRLIVEDIGFPRHLYEKADCHVPGHDEMAALLPERPSNAHKGDFGHVLVLAGSRGKTGAAFMSSGACLRAGAGLVTLGGPETLDTAYQKRVTEQMYLPLPDTGKGALSEKALEPVLSFIKERATVLAMGPGMGTEPETVKLVRGLIRESPVPMVLDADALNALKGNPSTLRNAKAPVVITPHPGEFSRLMDKAAMAIKDIEADRIGSALAFAKKTGVTVLLKGAPTVTATLDGQSYINPTGNPGLAKAGSGDVLTGIVAALLAQGLSAGNSAVLGAYLHGLAADIAVTEGTSARSLIASDVMKSLPSAFAALEGGV</sequence>
<dbReference type="GO" id="GO:0046872">
    <property type="term" value="F:metal ion binding"/>
    <property type="evidence" value="ECO:0007669"/>
    <property type="project" value="UniProtKB-KW"/>
</dbReference>
<dbReference type="PROSITE" id="PS51383">
    <property type="entry name" value="YJEF_C_3"/>
    <property type="match status" value="1"/>
</dbReference>